<evidence type="ECO:0000313" key="1">
    <source>
        <dbReference type="EMBL" id="OQP46945.1"/>
    </source>
</evidence>
<evidence type="ECO:0008006" key="3">
    <source>
        <dbReference type="Google" id="ProtNLM"/>
    </source>
</evidence>
<organism evidence="1 2">
    <name type="scientific">Niastella yeongjuensis</name>
    <dbReference type="NCBI Taxonomy" id="354355"/>
    <lineage>
        <taxon>Bacteria</taxon>
        <taxon>Pseudomonadati</taxon>
        <taxon>Bacteroidota</taxon>
        <taxon>Chitinophagia</taxon>
        <taxon>Chitinophagales</taxon>
        <taxon>Chitinophagaceae</taxon>
        <taxon>Niastella</taxon>
    </lineage>
</organism>
<keyword evidence="2" id="KW-1185">Reference proteome</keyword>
<dbReference type="EMBL" id="LVXG01000023">
    <property type="protein sequence ID" value="OQP46945.1"/>
    <property type="molecule type" value="Genomic_DNA"/>
</dbReference>
<dbReference type="STRING" id="354355.SAMN05660816_01092"/>
<comment type="caution">
    <text evidence="1">The sequence shown here is derived from an EMBL/GenBank/DDBJ whole genome shotgun (WGS) entry which is preliminary data.</text>
</comment>
<proteinExistence type="predicted"/>
<dbReference type="OrthoDB" id="814802at2"/>
<dbReference type="RefSeq" id="WP_081200954.1">
    <property type="nucleotide sequence ID" value="NZ_FOCZ01000002.1"/>
</dbReference>
<protein>
    <recommendedName>
        <fullName evidence="3">DUF748 domain-containing protein</fullName>
    </recommendedName>
</protein>
<reference evidence="2" key="1">
    <citation type="submission" date="2016-04" db="EMBL/GenBank/DDBJ databases">
        <authorList>
            <person name="Chen L."/>
            <person name="Zhuang W."/>
            <person name="Wang G."/>
        </authorList>
    </citation>
    <scope>NUCLEOTIDE SEQUENCE [LARGE SCALE GENOMIC DNA]</scope>
    <source>
        <strain evidence="2">17621</strain>
    </source>
</reference>
<name>A0A1V9EM46_9BACT</name>
<gene>
    <name evidence="1" type="ORF">A4H97_05340</name>
</gene>
<dbReference type="AlphaFoldDB" id="A0A1V9EM46"/>
<evidence type="ECO:0000313" key="2">
    <source>
        <dbReference type="Proteomes" id="UP000192610"/>
    </source>
</evidence>
<accession>A0A1V9EM46</accession>
<dbReference type="Proteomes" id="UP000192610">
    <property type="component" value="Unassembled WGS sequence"/>
</dbReference>
<sequence length="549" mass="62270">MKKLIFLLILVLLVAAGLIYYKKWRSDLLQKKVPQLVFLKSDSLYRITYDSVDIDEVEGEIVIRNLQLFPDSTYKKPTDSTLPRNLLQITVPEIYISGVQTDAAVLNKEVIATKIKLTRPVVTMFNNNHVEKDKDNDPTPTSFKIYQILLRGLEKIKVDTILITDADYHICQWPKGDTIFSGSKINAQLHHINISDSTSTDTSRVLFAEQASLDVADVLIHSRSHLYNYRFKSIQLLSGERSFAVKSMHITPQLGEAAFAKAAKRQTDRLDFDFYNLLFKQVNVQEILNGNLIANELLIKNAEFKVYRDKNYPDKKESLIGHYPQQSFLQIPVNVAIKKVVIQQGFIHYKEMESITGNSGLVIFDDMHATLHNVTNNPADIRKNGICTVNFNSLFLRKVPVSATLQLYLNSKNGKFTINGNIKSLDATILNSLSKPMALVEVSSGNITSLDFNFIGNDNRIKGLVRLLYDDLKIKVLKKDEDGDKEYKTKKVMSLMANIAVINANPAKNKPVRIVTVTHPRNKYRSLFNFIWKSIFEGVQKTVGIDGKL</sequence>